<gene>
    <name evidence="2" type="ORF">A500_00925</name>
</gene>
<keyword evidence="1" id="KW-1133">Transmembrane helix</keyword>
<dbReference type="AlphaFoldDB" id="R9CGC5"/>
<keyword evidence="3" id="KW-1185">Reference proteome</keyword>
<dbReference type="Proteomes" id="UP000013988">
    <property type="component" value="Unassembled WGS sequence"/>
</dbReference>
<dbReference type="RefSeq" id="WP_016205714.1">
    <property type="nucleotide sequence ID" value="NZ_ASRV01000016.1"/>
</dbReference>
<feature type="transmembrane region" description="Helical" evidence="1">
    <location>
        <begin position="12"/>
        <end position="36"/>
    </location>
</feature>
<keyword evidence="1" id="KW-0812">Transmembrane</keyword>
<dbReference type="InterPro" id="IPR012902">
    <property type="entry name" value="N_methyl_site"/>
</dbReference>
<dbReference type="Pfam" id="PF07963">
    <property type="entry name" value="N_methyl"/>
    <property type="match status" value="1"/>
</dbReference>
<dbReference type="EMBL" id="ASRV01000016">
    <property type="protein sequence ID" value="EOR28095.1"/>
    <property type="molecule type" value="Genomic_DNA"/>
</dbReference>
<evidence type="ECO:0000256" key="1">
    <source>
        <dbReference type="SAM" id="Phobius"/>
    </source>
</evidence>
<dbReference type="PATRIC" id="fig|1202534.3.peg.186"/>
<comment type="caution">
    <text evidence="2">The sequence shown here is derived from an EMBL/GenBank/DDBJ whole genome shotgun (WGS) entry which is preliminary data.</text>
</comment>
<organism evidence="2 3">
    <name type="scientific">Clostridium sartagoforme AAU1</name>
    <dbReference type="NCBI Taxonomy" id="1202534"/>
    <lineage>
        <taxon>Bacteria</taxon>
        <taxon>Bacillati</taxon>
        <taxon>Bacillota</taxon>
        <taxon>Clostridia</taxon>
        <taxon>Eubacteriales</taxon>
        <taxon>Clostridiaceae</taxon>
        <taxon>Clostridium</taxon>
    </lineage>
</organism>
<reference evidence="2 3" key="1">
    <citation type="submission" date="2013-03" db="EMBL/GenBank/DDBJ databases">
        <title>Whole genome shotgun sequencing of Clostridium sartagoforme AAU1.</title>
        <authorList>
            <person name="Joshi C.G."/>
            <person name="Duggirala S.M."/>
            <person name="Nathani N.M."/>
            <person name="Bhatt V.D."/>
            <person name="Patel A.K."/>
            <person name="Pandya P.R."/>
            <person name="KaPatel J.A."/>
        </authorList>
    </citation>
    <scope>NUCLEOTIDE SEQUENCE [LARGE SCALE GENOMIC DNA]</scope>
    <source>
        <strain evidence="2 3">AAU1</strain>
    </source>
</reference>
<accession>R9CGC5</accession>
<keyword evidence="1" id="KW-0472">Membrane</keyword>
<evidence type="ECO:0000313" key="2">
    <source>
        <dbReference type="EMBL" id="EOR28095.1"/>
    </source>
</evidence>
<evidence type="ECO:0008006" key="4">
    <source>
        <dbReference type="Google" id="ProtNLM"/>
    </source>
</evidence>
<dbReference type="NCBIfam" id="TIGR02532">
    <property type="entry name" value="IV_pilin_GFxxxE"/>
    <property type="match status" value="1"/>
</dbReference>
<sequence length="299" mass="33460">MKNNKLKAKKGMTLIEVIISVTLLAILIIPLSSLVMSSLKNNIDAEDMQKASYIGQKVLEELKAYDEIKLDESHKDFELLDGDKITQNSEGKFLGSFNRTIYGGTSESAGKNEDSYRVDVELEKDISFQYSNTNNLDKNSDSDFSLKFFNVGTIDSILLEPNLNGIPVTRDLTIELKKNSSNLELSVFNKDDKTPIISAIKLAPVKNKIVLNLNSNYEKTTNIEVKNNLDESVEIRLIKGKNSIGKLKLLSSKGDVILYEEDEVQENPIADMYNYKVTVKDSKNNTLFQGSSSNNVNIK</sequence>
<evidence type="ECO:0000313" key="3">
    <source>
        <dbReference type="Proteomes" id="UP000013988"/>
    </source>
</evidence>
<name>R9CGC5_9CLOT</name>
<proteinExistence type="predicted"/>
<dbReference type="OrthoDB" id="1909142at2"/>
<protein>
    <recommendedName>
        <fullName evidence="4">Prepilin-type N-terminal cleavage/methylation domain-containing protein</fullName>
    </recommendedName>
</protein>